<evidence type="ECO:0000313" key="3">
    <source>
        <dbReference type="EMBL" id="KAF0743083.1"/>
    </source>
</evidence>
<evidence type="ECO:0000256" key="1">
    <source>
        <dbReference type="SAM" id="Coils"/>
    </source>
</evidence>
<dbReference type="VEuPathDB" id="FungiDB:AeMF1_009994"/>
<feature type="coiled-coil region" evidence="1">
    <location>
        <begin position="270"/>
        <end position="392"/>
    </location>
</feature>
<dbReference type="EMBL" id="VJMJ01000022">
    <property type="protein sequence ID" value="KAF0743083.1"/>
    <property type="molecule type" value="Genomic_DNA"/>
</dbReference>
<keyword evidence="4" id="KW-1185">Reference proteome</keyword>
<accession>A0A6G0XRA6</accession>
<keyword evidence="1" id="KW-0175">Coiled coil</keyword>
<evidence type="ECO:0000256" key="2">
    <source>
        <dbReference type="SAM" id="MobiDB-lite"/>
    </source>
</evidence>
<organism evidence="3 4">
    <name type="scientific">Aphanomyces euteiches</name>
    <dbReference type="NCBI Taxonomy" id="100861"/>
    <lineage>
        <taxon>Eukaryota</taxon>
        <taxon>Sar</taxon>
        <taxon>Stramenopiles</taxon>
        <taxon>Oomycota</taxon>
        <taxon>Saprolegniomycetes</taxon>
        <taxon>Saprolegniales</taxon>
        <taxon>Verrucalvaceae</taxon>
        <taxon>Aphanomyces</taxon>
    </lineage>
</organism>
<dbReference type="Proteomes" id="UP000481153">
    <property type="component" value="Unassembled WGS sequence"/>
</dbReference>
<sequence>MWQKWQARLSYCRIKFCCDRKTERFVAKKYVAVWYNFSDARKRRTRALQIATRRWLTQTMRKVWALWNQYKSMRRKYIQGCIKAFKHYRAKLERRVWRAWAIATTAHLQYRNQQKHGKLQYAFSWFVQAVRKQKNRNQLERRTVHLQARRSIWWLSHCWNKWRMYSIKRKKPRGLMHFIRCQRLQLVQFKYWTVWREVSRKNVAKRIHDLESNLSQSQTERESILAKVLQLNDTSIELAEEVSEWKSVAMQKEETIKSWQQSCQKTEHANMVLQQQISTLQHRLQDFEQQGRDREHIMEEERNEWRKQINTLEEQNDCLGRKLQDTQDDVLLHQQQLAREKDKIVRQDNEKKKLQHVIDQKQIDYAKLEQTLQNVERALSVERAERQEAALRCKDYEKRLADTVRAIHEHEMDQEAQLRQTHGLAVDMERRWKEQEAKNAELLKLLQEKNNQVAAMTSEIQTYRSVESHRMNNLLEEVQANIIQQKSNFVPQVTPLELEGEMQVLNAHTASIHDDIKSLQQRIKLRLQQKPLGEQRVSTPISKETPQAYMTSIIGSKSKKAKPKAKPKPK</sequence>
<feature type="compositionally biased region" description="Polar residues" evidence="2">
    <location>
        <begin position="536"/>
        <end position="555"/>
    </location>
</feature>
<dbReference type="AlphaFoldDB" id="A0A6G0XRA6"/>
<reference evidence="3 4" key="1">
    <citation type="submission" date="2019-07" db="EMBL/GenBank/DDBJ databases">
        <title>Genomics analysis of Aphanomyces spp. identifies a new class of oomycete effector associated with host adaptation.</title>
        <authorList>
            <person name="Gaulin E."/>
        </authorList>
    </citation>
    <scope>NUCLEOTIDE SEQUENCE [LARGE SCALE GENOMIC DNA]</scope>
    <source>
        <strain evidence="3 4">ATCC 201684</strain>
    </source>
</reference>
<feature type="coiled-coil region" evidence="1">
    <location>
        <begin position="432"/>
        <end position="466"/>
    </location>
</feature>
<protein>
    <submittedName>
        <fullName evidence="3">Uncharacterized protein</fullName>
    </submittedName>
</protein>
<feature type="coiled-coil region" evidence="1">
    <location>
        <begin position="200"/>
        <end position="227"/>
    </location>
</feature>
<comment type="caution">
    <text evidence="3">The sequence shown here is derived from an EMBL/GenBank/DDBJ whole genome shotgun (WGS) entry which is preliminary data.</text>
</comment>
<feature type="compositionally biased region" description="Basic residues" evidence="2">
    <location>
        <begin position="557"/>
        <end position="570"/>
    </location>
</feature>
<gene>
    <name evidence="3" type="ORF">Ae201684_002141</name>
</gene>
<evidence type="ECO:0000313" key="4">
    <source>
        <dbReference type="Proteomes" id="UP000481153"/>
    </source>
</evidence>
<name>A0A6G0XRA6_9STRA</name>
<proteinExistence type="predicted"/>
<feature type="region of interest" description="Disordered" evidence="2">
    <location>
        <begin position="530"/>
        <end position="570"/>
    </location>
</feature>